<name>A0AAX4PLG2_9CHLO</name>
<evidence type="ECO:0000313" key="2">
    <source>
        <dbReference type="EMBL" id="WZN66598.1"/>
    </source>
</evidence>
<feature type="region of interest" description="Disordered" evidence="1">
    <location>
        <begin position="202"/>
        <end position="227"/>
    </location>
</feature>
<evidence type="ECO:0000313" key="3">
    <source>
        <dbReference type="Proteomes" id="UP001472866"/>
    </source>
</evidence>
<sequence>MAGPKLVEEEEEGSGAFLTSVSLDEPALDYESATGPEPSQDGTQDKDEVLVFLEAQAKRRRELQGYVASVRDHGGASGAVAVPSDFAERVATMVRTSVGKKRDFLKELRGLGERHLADQGEKEWEKDAKISSGLDKIKRLDDQLNKVEGKLKILSGELSATLSASSGGSSGGEKNLAPEGSAALQRHKSNFLKDAKLKRVLGPVKDRDDLQEHEKRNAEMASLGTQAGRWFTLSEEEAAMVAEVLARDDDAFEGEGDPYREALRWMGEGEEGEGEAQGEGRLAEIDRKLEELSQRGGLPAVPSASLASLAPEPSSPDSVISTASTYVQEAREARELLRLERDLDAKIADLRQSELVLAPKSEIEALLKQYCGTGGDLREEAAA</sequence>
<dbReference type="AlphaFoldDB" id="A0AAX4PLG2"/>
<feature type="region of interest" description="Disordered" evidence="1">
    <location>
        <begin position="162"/>
        <end position="190"/>
    </location>
</feature>
<accession>A0AAX4PLG2</accession>
<feature type="compositionally biased region" description="Basic and acidic residues" evidence="1">
    <location>
        <begin position="204"/>
        <end position="218"/>
    </location>
</feature>
<feature type="compositionally biased region" description="Low complexity" evidence="1">
    <location>
        <begin position="298"/>
        <end position="316"/>
    </location>
</feature>
<keyword evidence="3" id="KW-1185">Reference proteome</keyword>
<feature type="region of interest" description="Disordered" evidence="1">
    <location>
        <begin position="1"/>
        <end position="46"/>
    </location>
</feature>
<reference evidence="2 3" key="1">
    <citation type="submission" date="2024-03" db="EMBL/GenBank/DDBJ databases">
        <title>Complete genome sequence of the green alga Chloropicon roscoffensis RCC1871.</title>
        <authorList>
            <person name="Lemieux C."/>
            <person name="Pombert J.-F."/>
            <person name="Otis C."/>
            <person name="Turmel M."/>
        </authorList>
    </citation>
    <scope>NUCLEOTIDE SEQUENCE [LARGE SCALE GENOMIC DNA]</scope>
    <source>
        <strain evidence="2 3">RCC1871</strain>
    </source>
</reference>
<evidence type="ECO:0008006" key="4">
    <source>
        <dbReference type="Google" id="ProtNLM"/>
    </source>
</evidence>
<gene>
    <name evidence="2" type="ORF">HKI87_15g81650</name>
</gene>
<proteinExistence type="predicted"/>
<dbReference type="Proteomes" id="UP001472866">
    <property type="component" value="Chromosome 15"/>
</dbReference>
<organism evidence="2 3">
    <name type="scientific">Chloropicon roscoffensis</name>
    <dbReference type="NCBI Taxonomy" id="1461544"/>
    <lineage>
        <taxon>Eukaryota</taxon>
        <taxon>Viridiplantae</taxon>
        <taxon>Chlorophyta</taxon>
        <taxon>Chloropicophyceae</taxon>
        <taxon>Chloropicales</taxon>
        <taxon>Chloropicaceae</taxon>
        <taxon>Chloropicon</taxon>
    </lineage>
</organism>
<feature type="region of interest" description="Disordered" evidence="1">
    <location>
        <begin position="249"/>
        <end position="280"/>
    </location>
</feature>
<evidence type="ECO:0000256" key="1">
    <source>
        <dbReference type="SAM" id="MobiDB-lite"/>
    </source>
</evidence>
<feature type="region of interest" description="Disordered" evidence="1">
    <location>
        <begin position="293"/>
        <end position="320"/>
    </location>
</feature>
<dbReference type="EMBL" id="CP151515">
    <property type="protein sequence ID" value="WZN66598.1"/>
    <property type="molecule type" value="Genomic_DNA"/>
</dbReference>
<protein>
    <recommendedName>
        <fullName evidence="4">Fibrous sheath-interacting protein 1</fullName>
    </recommendedName>
</protein>